<evidence type="ECO:0000313" key="2">
    <source>
        <dbReference type="EMBL" id="MCD2193677.1"/>
    </source>
</evidence>
<keyword evidence="1" id="KW-0472">Membrane</keyword>
<comment type="caution">
    <text evidence="2">The sequence shown here is derived from an EMBL/GenBank/DDBJ whole genome shotgun (WGS) entry which is preliminary data.</text>
</comment>
<sequence>MVRLGGSGWSLHSLAVPLLGVLVIVLAVALISTHRTVEAPSPSAASELPPPYLLSLVRTGVVSGVNDDGTVEVTPTSVSSDGAPPGAPKRVTVAGLQVPAAGQCGHTEALDAARSALMNEAVTLVPDPAVPVPGVEHVVTHDQWSWTDHAISEGMGQESIGGWTYAGVFEREQREASGADRGLWATCWAAATASGSK</sequence>
<name>A0ABS8P5Y7_9PSEU</name>
<reference evidence="2 3" key="1">
    <citation type="submission" date="2021-11" db="EMBL/GenBank/DDBJ databases">
        <title>Draft genome sequence of Actinomycetospora sp. SF1 isolated from the rhizosphere soil.</title>
        <authorList>
            <person name="Duangmal K."/>
            <person name="Chantavorakit T."/>
        </authorList>
    </citation>
    <scope>NUCLEOTIDE SEQUENCE [LARGE SCALE GENOMIC DNA]</scope>
    <source>
        <strain evidence="2 3">TBRC 5722</strain>
    </source>
</reference>
<protein>
    <submittedName>
        <fullName evidence="2">Uncharacterized protein</fullName>
    </submittedName>
</protein>
<feature type="transmembrane region" description="Helical" evidence="1">
    <location>
        <begin position="12"/>
        <end position="31"/>
    </location>
</feature>
<gene>
    <name evidence="2" type="ORF">LQ327_09835</name>
</gene>
<dbReference type="InterPro" id="IPR035437">
    <property type="entry name" value="SNase_OB-fold_sf"/>
</dbReference>
<accession>A0ABS8P5Y7</accession>
<dbReference type="RefSeq" id="WP_230732089.1">
    <property type="nucleotide sequence ID" value="NZ_JAJNDB010000001.1"/>
</dbReference>
<dbReference type="Proteomes" id="UP001199469">
    <property type="component" value="Unassembled WGS sequence"/>
</dbReference>
<dbReference type="SUPFAM" id="SSF50199">
    <property type="entry name" value="Staphylococcal nuclease"/>
    <property type="match status" value="1"/>
</dbReference>
<evidence type="ECO:0000256" key="1">
    <source>
        <dbReference type="SAM" id="Phobius"/>
    </source>
</evidence>
<dbReference type="Gene3D" id="2.40.50.90">
    <property type="match status" value="1"/>
</dbReference>
<keyword evidence="1" id="KW-1133">Transmembrane helix</keyword>
<dbReference type="EMBL" id="JAJNDB010000001">
    <property type="protein sequence ID" value="MCD2193677.1"/>
    <property type="molecule type" value="Genomic_DNA"/>
</dbReference>
<organism evidence="2 3">
    <name type="scientific">Actinomycetospora endophytica</name>
    <dbReference type="NCBI Taxonomy" id="2291215"/>
    <lineage>
        <taxon>Bacteria</taxon>
        <taxon>Bacillati</taxon>
        <taxon>Actinomycetota</taxon>
        <taxon>Actinomycetes</taxon>
        <taxon>Pseudonocardiales</taxon>
        <taxon>Pseudonocardiaceae</taxon>
        <taxon>Actinomycetospora</taxon>
    </lineage>
</organism>
<evidence type="ECO:0000313" key="3">
    <source>
        <dbReference type="Proteomes" id="UP001199469"/>
    </source>
</evidence>
<keyword evidence="1" id="KW-0812">Transmembrane</keyword>
<proteinExistence type="predicted"/>
<keyword evidence="3" id="KW-1185">Reference proteome</keyword>